<dbReference type="EMBL" id="KN833795">
    <property type="protein sequence ID" value="KIK18921.1"/>
    <property type="molecule type" value="Genomic_DNA"/>
</dbReference>
<dbReference type="Proteomes" id="UP000054018">
    <property type="component" value="Unassembled WGS sequence"/>
</dbReference>
<gene>
    <name evidence="1" type="ORF">PISMIDRAFT_174432</name>
</gene>
<reference evidence="2" key="2">
    <citation type="submission" date="2015-01" db="EMBL/GenBank/DDBJ databases">
        <title>Evolutionary Origins and Diversification of the Mycorrhizal Mutualists.</title>
        <authorList>
            <consortium name="DOE Joint Genome Institute"/>
            <consortium name="Mycorrhizal Genomics Consortium"/>
            <person name="Kohler A."/>
            <person name="Kuo A."/>
            <person name="Nagy L.G."/>
            <person name="Floudas D."/>
            <person name="Copeland A."/>
            <person name="Barry K.W."/>
            <person name="Cichocki N."/>
            <person name="Veneault-Fourrey C."/>
            <person name="LaButti K."/>
            <person name="Lindquist E.A."/>
            <person name="Lipzen A."/>
            <person name="Lundell T."/>
            <person name="Morin E."/>
            <person name="Murat C."/>
            <person name="Riley R."/>
            <person name="Ohm R."/>
            <person name="Sun H."/>
            <person name="Tunlid A."/>
            <person name="Henrissat B."/>
            <person name="Grigoriev I.V."/>
            <person name="Hibbett D.S."/>
            <person name="Martin F."/>
        </authorList>
    </citation>
    <scope>NUCLEOTIDE SEQUENCE [LARGE SCALE GENOMIC DNA]</scope>
    <source>
        <strain evidence="2">441</strain>
    </source>
</reference>
<keyword evidence="2" id="KW-1185">Reference proteome</keyword>
<dbReference type="AlphaFoldDB" id="A0A0C9YQP2"/>
<evidence type="ECO:0000313" key="2">
    <source>
        <dbReference type="Proteomes" id="UP000054018"/>
    </source>
</evidence>
<organism evidence="1 2">
    <name type="scientific">Pisolithus microcarpus 441</name>
    <dbReference type="NCBI Taxonomy" id="765257"/>
    <lineage>
        <taxon>Eukaryota</taxon>
        <taxon>Fungi</taxon>
        <taxon>Dikarya</taxon>
        <taxon>Basidiomycota</taxon>
        <taxon>Agaricomycotina</taxon>
        <taxon>Agaricomycetes</taxon>
        <taxon>Agaricomycetidae</taxon>
        <taxon>Boletales</taxon>
        <taxon>Sclerodermatineae</taxon>
        <taxon>Pisolithaceae</taxon>
        <taxon>Pisolithus</taxon>
    </lineage>
</organism>
<protein>
    <submittedName>
        <fullName evidence="1">Uncharacterized protein</fullName>
    </submittedName>
</protein>
<dbReference type="HOGENOM" id="CLU_1571258_0_0_1"/>
<accession>A0A0C9YQP2</accession>
<sequence>MSREELTTRVYRFHRAIPDPGHYSSAIVLDGPGDLHRHLAVKHNVGTDVNYPALMLLGRQRANGVCESNCRGKIGTNIKGTERRACGACFHELLQKGRPVVVAKLTPTVAICHRSQRFPNPCQLTMGETPTCTNPTPPELQPVGNTTGENILKRMRDGRRRLESIIPSNE</sequence>
<name>A0A0C9YQP2_9AGAM</name>
<reference evidence="1 2" key="1">
    <citation type="submission" date="2014-04" db="EMBL/GenBank/DDBJ databases">
        <authorList>
            <consortium name="DOE Joint Genome Institute"/>
            <person name="Kuo A."/>
            <person name="Kohler A."/>
            <person name="Costa M.D."/>
            <person name="Nagy L.G."/>
            <person name="Floudas D."/>
            <person name="Copeland A."/>
            <person name="Barry K.W."/>
            <person name="Cichocki N."/>
            <person name="Veneault-Fourrey C."/>
            <person name="LaButti K."/>
            <person name="Lindquist E.A."/>
            <person name="Lipzen A."/>
            <person name="Lundell T."/>
            <person name="Morin E."/>
            <person name="Murat C."/>
            <person name="Sun H."/>
            <person name="Tunlid A."/>
            <person name="Henrissat B."/>
            <person name="Grigoriev I.V."/>
            <person name="Hibbett D.S."/>
            <person name="Martin F."/>
            <person name="Nordberg H.P."/>
            <person name="Cantor M.N."/>
            <person name="Hua S.X."/>
        </authorList>
    </citation>
    <scope>NUCLEOTIDE SEQUENCE [LARGE SCALE GENOMIC DNA]</scope>
    <source>
        <strain evidence="1 2">441</strain>
    </source>
</reference>
<evidence type="ECO:0000313" key="1">
    <source>
        <dbReference type="EMBL" id="KIK18921.1"/>
    </source>
</evidence>
<proteinExistence type="predicted"/>